<dbReference type="InterPro" id="IPR018247">
    <property type="entry name" value="EF_Hand_1_Ca_BS"/>
</dbReference>
<evidence type="ECO:0000256" key="6">
    <source>
        <dbReference type="ARBA" id="ARBA00006431"/>
    </source>
</evidence>
<keyword evidence="12" id="KW-0106">Calcium</keyword>
<dbReference type="GO" id="GO:0005509">
    <property type="term" value="F:calcium ion binding"/>
    <property type="evidence" value="ECO:0007669"/>
    <property type="project" value="InterPro"/>
</dbReference>
<evidence type="ECO:0000313" key="20">
    <source>
        <dbReference type="Proteomes" id="UP000324091"/>
    </source>
</evidence>
<evidence type="ECO:0000256" key="4">
    <source>
        <dbReference type="ARBA" id="ARBA00004586"/>
    </source>
</evidence>
<feature type="domain" description="EF-hand" evidence="18">
    <location>
        <begin position="328"/>
        <end position="363"/>
    </location>
</feature>
<evidence type="ECO:0000259" key="18">
    <source>
        <dbReference type="PROSITE" id="PS50222"/>
    </source>
</evidence>
<evidence type="ECO:0000256" key="14">
    <source>
        <dbReference type="ARBA" id="ARBA00023034"/>
    </source>
</evidence>
<feature type="domain" description="EF-hand" evidence="18">
    <location>
        <begin position="291"/>
        <end position="326"/>
    </location>
</feature>
<dbReference type="Pfam" id="PF13499">
    <property type="entry name" value="EF-hand_7"/>
    <property type="match status" value="1"/>
</dbReference>
<dbReference type="SUPFAM" id="SSF47473">
    <property type="entry name" value="EF-hand"/>
    <property type="match status" value="2"/>
</dbReference>
<keyword evidence="9" id="KW-0732">Signal</keyword>
<evidence type="ECO:0000256" key="10">
    <source>
        <dbReference type="ARBA" id="ARBA00022737"/>
    </source>
</evidence>
<evidence type="ECO:0000256" key="8">
    <source>
        <dbReference type="ARBA" id="ARBA00022723"/>
    </source>
</evidence>
<organism evidence="19 20">
    <name type="scientific">Takifugu flavidus</name>
    <name type="common">sansaifugu</name>
    <dbReference type="NCBI Taxonomy" id="433684"/>
    <lineage>
        <taxon>Eukaryota</taxon>
        <taxon>Metazoa</taxon>
        <taxon>Chordata</taxon>
        <taxon>Craniata</taxon>
        <taxon>Vertebrata</taxon>
        <taxon>Euteleostomi</taxon>
        <taxon>Actinopterygii</taxon>
        <taxon>Neopterygii</taxon>
        <taxon>Teleostei</taxon>
        <taxon>Neoteleostei</taxon>
        <taxon>Acanthomorphata</taxon>
        <taxon>Eupercaria</taxon>
        <taxon>Tetraodontiformes</taxon>
        <taxon>Tetradontoidea</taxon>
        <taxon>Tetraodontidae</taxon>
        <taxon>Takifugu</taxon>
    </lineage>
</organism>
<proteinExistence type="inferred from homology"/>
<dbReference type="Proteomes" id="UP000324091">
    <property type="component" value="Chromosome 13"/>
</dbReference>
<comment type="similarity">
    <text evidence="6">Belongs to the CREC family.</text>
</comment>
<feature type="domain" description="EF-hand" evidence="18">
    <location>
        <begin position="405"/>
        <end position="440"/>
    </location>
</feature>
<name>A0A5C6P9C1_9TELE</name>
<keyword evidence="14" id="KW-0333">Golgi apparatus</keyword>
<feature type="domain" description="EF-hand" evidence="18">
    <location>
        <begin position="244"/>
        <end position="279"/>
    </location>
</feature>
<comment type="subcellular location">
    <subcellularLocation>
        <location evidence="4">Endoplasmic reticulum membrane</location>
    </subcellularLocation>
    <subcellularLocation>
        <location evidence="2">Golgi apparatus</location>
    </subcellularLocation>
    <subcellularLocation>
        <location evidence="1">Melanosome</location>
    </subcellularLocation>
    <subcellularLocation>
        <location evidence="3">Sarcoplasmic reticulum lumen</location>
    </subcellularLocation>
    <subcellularLocation>
        <location evidence="5">Secreted</location>
    </subcellularLocation>
</comment>
<keyword evidence="8" id="KW-0479">Metal-binding</keyword>
<evidence type="ECO:0000256" key="5">
    <source>
        <dbReference type="ARBA" id="ARBA00004613"/>
    </source>
</evidence>
<dbReference type="Gene3D" id="2.60.40.4370">
    <property type="match status" value="1"/>
</dbReference>
<evidence type="ECO:0000256" key="3">
    <source>
        <dbReference type="ARBA" id="ARBA00004564"/>
    </source>
</evidence>
<sequence>MEDEWEEEEQLVVVELAGIINSDFMSKCGGSCKILDIASEKPMMQVGQYVFAGEYEDHVPELKYTCHTVKKLMMQRIFLTEKKECETSEVDQSASDIALAVQAPDWSVGSCHRKCKGVFPGGGSLSASKNFPEDAVLVYRMELRPLVMCFALCVVYATSKPTEKKDRVHHEDPLSNLEHDDAENFDYDHEAFLGQEEAKTFDQLTPEESKERLRMLVERIDEDKDGYVTVEEMKKWIKHAQKKWIYDDVDRQWKSHDLDEDGVVSWEEYKKATYGYIMDDSDPEDGYSYKQMMARDERRFKMADLDSDMKANKEEFTAFLHPEEYDHMKDIVVLETMEDIDKNGDGLIDLDEYIGDMYNQEGDAREPEWVKTEREQFTEFRDKNKDGKMDKDETRDWILPNDYDHAEAEAKHLVYESDTDKDNRLTKEEIVDKYDLFVGSQVTNFGEALSQHDEF</sequence>
<reference evidence="19 20" key="1">
    <citation type="submission" date="2019-04" db="EMBL/GenBank/DDBJ databases">
        <title>Chromosome genome assembly for Takifugu flavidus.</title>
        <authorList>
            <person name="Xiao S."/>
        </authorList>
    </citation>
    <scope>NUCLEOTIDE SEQUENCE [LARGE SCALE GENOMIC DNA]</scope>
    <source>
        <strain evidence="19">HTHZ2018</strain>
        <tissue evidence="19">Muscle</tissue>
    </source>
</reference>
<dbReference type="EMBL" id="RHFK02000005">
    <property type="protein sequence ID" value="TWW76394.1"/>
    <property type="molecule type" value="Genomic_DNA"/>
</dbReference>
<dbReference type="FunFam" id="1.10.238.10:FF:000090">
    <property type="entry name" value="calumenin isoform X2"/>
    <property type="match status" value="1"/>
</dbReference>
<dbReference type="GO" id="GO:0042470">
    <property type="term" value="C:melanosome"/>
    <property type="evidence" value="ECO:0007669"/>
    <property type="project" value="UniProtKB-SubCell"/>
</dbReference>
<comment type="function">
    <text evidence="16">Involved in regulation of vitamin K-dependent carboxylation of multiple N-terminal glutamate residues. Seems to inhibit gamma-carboxylase GGCX. Binds 7 calcium ions with a low affinity.</text>
</comment>
<evidence type="ECO:0000256" key="15">
    <source>
        <dbReference type="ARBA" id="ARBA00023136"/>
    </source>
</evidence>
<comment type="caution">
    <text evidence="19">The sequence shown here is derived from an EMBL/GenBank/DDBJ whole genome shotgun (WGS) entry which is preliminary data.</text>
</comment>
<dbReference type="GO" id="GO:0005794">
    <property type="term" value="C:Golgi apparatus"/>
    <property type="evidence" value="ECO:0007669"/>
    <property type="project" value="UniProtKB-SubCell"/>
</dbReference>
<feature type="domain" description="EF-hand" evidence="18">
    <location>
        <begin position="208"/>
        <end position="243"/>
    </location>
</feature>
<keyword evidence="7" id="KW-0964">Secreted</keyword>
<evidence type="ECO:0000256" key="11">
    <source>
        <dbReference type="ARBA" id="ARBA00022824"/>
    </source>
</evidence>
<dbReference type="InterPro" id="IPR019481">
    <property type="entry name" value="TFIIIC_triple_barrel"/>
</dbReference>
<dbReference type="AlphaFoldDB" id="A0A5C6P9C1"/>
<evidence type="ECO:0000256" key="9">
    <source>
        <dbReference type="ARBA" id="ARBA00022729"/>
    </source>
</evidence>
<accession>A0A5C6P9C1</accession>
<keyword evidence="15" id="KW-0472">Membrane</keyword>
<dbReference type="FunFam" id="1.10.238.10:FF:000109">
    <property type="entry name" value="calumenin isoform X2"/>
    <property type="match status" value="1"/>
</dbReference>
<evidence type="ECO:0000256" key="17">
    <source>
        <dbReference type="ARBA" id="ARBA00063649"/>
    </source>
</evidence>
<gene>
    <name evidence="19" type="ORF">D4764_13G0010560</name>
</gene>
<dbReference type="PANTHER" id="PTHR10827">
    <property type="entry name" value="RETICULOCALBIN"/>
    <property type="match status" value="1"/>
</dbReference>
<comment type="subunit">
    <text evidence="17">Interacts with GGCX.</text>
</comment>
<evidence type="ECO:0000256" key="13">
    <source>
        <dbReference type="ARBA" id="ARBA00022951"/>
    </source>
</evidence>
<dbReference type="PANTHER" id="PTHR10827:SF87">
    <property type="entry name" value="CALUMENIN-B"/>
    <property type="match status" value="1"/>
</dbReference>
<dbReference type="CDD" id="cd16228">
    <property type="entry name" value="EFh_CREC_Calumenin"/>
    <property type="match status" value="1"/>
</dbReference>
<dbReference type="PROSITE" id="PS50222">
    <property type="entry name" value="EF_HAND_2"/>
    <property type="match status" value="5"/>
</dbReference>
<keyword evidence="10" id="KW-0677">Repeat</keyword>
<keyword evidence="11" id="KW-0256">Endoplasmic reticulum</keyword>
<dbReference type="InterPro" id="IPR002048">
    <property type="entry name" value="EF_hand_dom"/>
</dbReference>
<evidence type="ECO:0000256" key="2">
    <source>
        <dbReference type="ARBA" id="ARBA00004555"/>
    </source>
</evidence>
<dbReference type="GO" id="GO:0033018">
    <property type="term" value="C:sarcoplasmic reticulum lumen"/>
    <property type="evidence" value="ECO:0007669"/>
    <property type="project" value="UniProtKB-SubCell"/>
</dbReference>
<dbReference type="InterPro" id="IPR011992">
    <property type="entry name" value="EF-hand-dom_pair"/>
</dbReference>
<evidence type="ECO:0000256" key="1">
    <source>
        <dbReference type="ARBA" id="ARBA00004223"/>
    </source>
</evidence>
<dbReference type="GO" id="GO:0005576">
    <property type="term" value="C:extracellular region"/>
    <property type="evidence" value="ECO:0007669"/>
    <property type="project" value="UniProtKB-SubCell"/>
</dbReference>
<keyword evidence="13" id="KW-0703">Sarcoplasmic reticulum</keyword>
<dbReference type="Pfam" id="PF13202">
    <property type="entry name" value="EF-hand_5"/>
    <property type="match status" value="1"/>
</dbReference>
<dbReference type="SMART" id="SM00054">
    <property type="entry name" value="EFh"/>
    <property type="match status" value="4"/>
</dbReference>
<dbReference type="GO" id="GO:0005789">
    <property type="term" value="C:endoplasmic reticulum membrane"/>
    <property type="evidence" value="ECO:0007669"/>
    <property type="project" value="UniProtKB-SubCell"/>
</dbReference>
<protein>
    <submittedName>
        <fullName evidence="19">Calumenin-B</fullName>
    </submittedName>
</protein>
<dbReference type="FunFam" id="1.10.238.10:FF:000110">
    <property type="entry name" value="calumenin isoform X2"/>
    <property type="match status" value="1"/>
</dbReference>
<dbReference type="Gene3D" id="1.10.238.10">
    <property type="entry name" value="EF-hand"/>
    <property type="match status" value="2"/>
</dbReference>
<dbReference type="Pfam" id="PF10419">
    <property type="entry name" value="TFIIIC_sub6"/>
    <property type="match status" value="1"/>
</dbReference>
<evidence type="ECO:0000256" key="12">
    <source>
        <dbReference type="ARBA" id="ARBA00022837"/>
    </source>
</evidence>
<evidence type="ECO:0000313" key="19">
    <source>
        <dbReference type="EMBL" id="TWW76394.1"/>
    </source>
</evidence>
<evidence type="ECO:0000256" key="7">
    <source>
        <dbReference type="ARBA" id="ARBA00022525"/>
    </source>
</evidence>
<dbReference type="PROSITE" id="PS00018">
    <property type="entry name" value="EF_HAND_1"/>
    <property type="match status" value="4"/>
</dbReference>
<keyword evidence="20" id="KW-1185">Reference proteome</keyword>
<evidence type="ECO:0000256" key="16">
    <source>
        <dbReference type="ARBA" id="ARBA00043927"/>
    </source>
</evidence>